<name>A0ACB9BTB1_9ASTR</name>
<reference evidence="2" key="1">
    <citation type="journal article" date="2022" name="Mol. Ecol. Resour.">
        <title>The genomes of chicory, endive, great burdock and yacon provide insights into Asteraceae palaeo-polyploidization history and plant inulin production.</title>
        <authorList>
            <person name="Fan W."/>
            <person name="Wang S."/>
            <person name="Wang H."/>
            <person name="Wang A."/>
            <person name="Jiang F."/>
            <person name="Liu H."/>
            <person name="Zhao H."/>
            <person name="Xu D."/>
            <person name="Zhang Y."/>
        </authorList>
    </citation>
    <scope>NUCLEOTIDE SEQUENCE [LARGE SCALE GENOMIC DNA]</scope>
    <source>
        <strain evidence="2">cv. Yunnan</strain>
    </source>
</reference>
<dbReference type="EMBL" id="CM042039">
    <property type="protein sequence ID" value="KAI3725282.1"/>
    <property type="molecule type" value="Genomic_DNA"/>
</dbReference>
<proteinExistence type="predicted"/>
<evidence type="ECO:0000313" key="1">
    <source>
        <dbReference type="EMBL" id="KAI3725282.1"/>
    </source>
</evidence>
<evidence type="ECO:0000313" key="2">
    <source>
        <dbReference type="Proteomes" id="UP001056120"/>
    </source>
</evidence>
<reference evidence="1 2" key="2">
    <citation type="journal article" date="2022" name="Mol. Ecol. Resour.">
        <title>The genomes of chicory, endive, great burdock and yacon provide insights into Asteraceae paleo-polyploidization history and plant inulin production.</title>
        <authorList>
            <person name="Fan W."/>
            <person name="Wang S."/>
            <person name="Wang H."/>
            <person name="Wang A."/>
            <person name="Jiang F."/>
            <person name="Liu H."/>
            <person name="Zhao H."/>
            <person name="Xu D."/>
            <person name="Zhang Y."/>
        </authorList>
    </citation>
    <scope>NUCLEOTIDE SEQUENCE [LARGE SCALE GENOMIC DNA]</scope>
    <source>
        <strain evidence="2">cv. Yunnan</strain>
        <tissue evidence="1">Leaves</tissue>
    </source>
</reference>
<accession>A0ACB9BTB1</accession>
<keyword evidence="2" id="KW-1185">Reference proteome</keyword>
<comment type="caution">
    <text evidence="1">The sequence shown here is derived from an EMBL/GenBank/DDBJ whole genome shotgun (WGS) entry which is preliminary data.</text>
</comment>
<protein>
    <submittedName>
        <fullName evidence="1">Uncharacterized protein</fullName>
    </submittedName>
</protein>
<sequence>MPRKKDPPPSALPLPLPLPRRSTRSSSRLSPPTDGDDFETLVVPIVGLGHSQEGLRQSTQPPPLVLVSDACKINKEVSDVPTVSVSLEDSKHDMGSNDMSGTLKQSMGAVEICSAGKSASAGGTCSPGLSVSGSSGSPVIQPKLVENVLGSGSSKETSGFGYAENTGSTPPATPLFSPEFKAMLSRTYLTTVLARGSLSGEGKSGHGRWGAMNRKAQTQVVVGPMNMPVADPVINLHEQEGSKLDPSTMEAMVHAIHTEVHESMEEGSVSQEEVVNNMHADDLVVGQEDGAAFHANIDAGVVSNMEQTNTGVTSLVVSELKLMGKE</sequence>
<organism evidence="1 2">
    <name type="scientific">Smallanthus sonchifolius</name>
    <dbReference type="NCBI Taxonomy" id="185202"/>
    <lineage>
        <taxon>Eukaryota</taxon>
        <taxon>Viridiplantae</taxon>
        <taxon>Streptophyta</taxon>
        <taxon>Embryophyta</taxon>
        <taxon>Tracheophyta</taxon>
        <taxon>Spermatophyta</taxon>
        <taxon>Magnoliopsida</taxon>
        <taxon>eudicotyledons</taxon>
        <taxon>Gunneridae</taxon>
        <taxon>Pentapetalae</taxon>
        <taxon>asterids</taxon>
        <taxon>campanulids</taxon>
        <taxon>Asterales</taxon>
        <taxon>Asteraceae</taxon>
        <taxon>Asteroideae</taxon>
        <taxon>Heliantheae alliance</taxon>
        <taxon>Millerieae</taxon>
        <taxon>Smallanthus</taxon>
    </lineage>
</organism>
<dbReference type="Proteomes" id="UP001056120">
    <property type="component" value="Linkage Group LG22"/>
</dbReference>
<gene>
    <name evidence="1" type="ORF">L1987_65065</name>
</gene>